<dbReference type="OrthoDB" id="426586at2759"/>
<name>A0A088RJY4_LEIPA</name>
<dbReference type="PANTHER" id="PTHR42254">
    <property type="entry name" value="METALLOPHOS DOMAIN-CONTAINING PROTEIN"/>
    <property type="match status" value="1"/>
</dbReference>
<dbReference type="VEuPathDB" id="TriTrypDB:LPMP_050420"/>
<reference evidence="1 2" key="1">
    <citation type="journal article" date="2015" name="Sci. Rep.">
        <title>The genome of Leishmania panamensis: insights into genomics of the L. (Viannia) subgenus.</title>
        <authorList>
            <person name="Llanes A."/>
            <person name="Restrepo C.M."/>
            <person name="Vecchio G.D."/>
            <person name="Anguizola F.J."/>
            <person name="Lleonart R."/>
        </authorList>
    </citation>
    <scope>NUCLEOTIDE SEQUENCE [LARGE SCALE GENOMIC DNA]</scope>
    <source>
        <strain evidence="1 2">MHOM/PA/94/PSC-1</strain>
    </source>
</reference>
<dbReference type="SUPFAM" id="SSF56300">
    <property type="entry name" value="Metallo-dependent phosphatases"/>
    <property type="match status" value="1"/>
</dbReference>
<sequence>MLRHSLWRYRRISYVTDVEGDFAYFQRFVAISRVLQWESTKPAVSSDPPRSSAGNSNDRGVANARWAPLSSAVLPAPSKAFPASNPAANMQTLDTTTTATAAAAVDAYEPGYCHLVDLSRYRLGFQDASSHFVFGGDAFDHGSDITFGEVLLDFKRRFPSRVHLLLGNRDVNKMAMYPRMAREVEGMTPDAAEDNVFTLTPPSKETIVAAAVSLTEPVRYRDFLLRQQRQEAQQQDGAGHAASSPCGGGACVSSSNTLCTDAISFLQWALQYKLGGPNTFAHRRQELRELAAMAADGCGAVTVAPPATNAEAIRYGSANAEDAVVAASFFAAAQPGGVYYEYIRAGVLSVVLDGVLFVHGGVNSRNAGFVPSLEATSYAEQRTAGQWLLPGIPAQEAASAPEAASATSALDWLAALERFKAAAFSDWSNGTPLCGEALRAYVYPRFVAPHSIAVGTVMNVDGPHHIPLTVAAYLLQSGIHTVCSGHQPVGDTPAIVRQPGGFTIVDADNSYCGRGNEFCTQFNRRGAAVMELVFEHPDDHGGGDDVASHSAAAASPSLIVHGCRADSTPFEFDIYSDWRVGRYVGDGWWVRLPPEATAAASSSSDSGSEAAHAGLYELRRTRDGFRHEETRWATAAEVDTWLWQAAASRQATVPGELAQRYTAEELAEVRVHRLKTKVKPT</sequence>
<protein>
    <submittedName>
        <fullName evidence="1">Metallo-dependent hydrolase/oxidoreductase, putative</fullName>
    </submittedName>
</protein>
<evidence type="ECO:0000313" key="1">
    <source>
        <dbReference type="EMBL" id="AIN95484.1"/>
    </source>
</evidence>
<dbReference type="PANTHER" id="PTHR42254:SF1">
    <property type="entry name" value="CALCINEURIN-LIKE PHOSPHOESTERASE DOMAIN-CONTAINING PROTEIN"/>
    <property type="match status" value="1"/>
</dbReference>
<organism evidence="1 2">
    <name type="scientific">Leishmania panamensis</name>
    <dbReference type="NCBI Taxonomy" id="5679"/>
    <lineage>
        <taxon>Eukaryota</taxon>
        <taxon>Discoba</taxon>
        <taxon>Euglenozoa</taxon>
        <taxon>Kinetoplastea</taxon>
        <taxon>Metakinetoplastina</taxon>
        <taxon>Trypanosomatida</taxon>
        <taxon>Trypanosomatidae</taxon>
        <taxon>Leishmaniinae</taxon>
        <taxon>Leishmania</taxon>
        <taxon>Leishmania guyanensis species complex</taxon>
    </lineage>
</organism>
<dbReference type="GeneID" id="22572120"/>
<dbReference type="EMBL" id="CP009374">
    <property type="protein sequence ID" value="AIN95484.1"/>
    <property type="molecule type" value="Genomic_DNA"/>
</dbReference>
<dbReference type="RefSeq" id="XP_010703806.1">
    <property type="nucleotide sequence ID" value="XM_010705504.1"/>
</dbReference>
<keyword evidence="1" id="KW-0378">Hydrolase</keyword>
<dbReference type="AlphaFoldDB" id="A0A088RJY4"/>
<dbReference type="InterPro" id="IPR029052">
    <property type="entry name" value="Metallo-depent_PP-like"/>
</dbReference>
<dbReference type="Proteomes" id="UP000063063">
    <property type="component" value="Chromosome 5"/>
</dbReference>
<evidence type="ECO:0000313" key="2">
    <source>
        <dbReference type="Proteomes" id="UP000063063"/>
    </source>
</evidence>
<gene>
    <name evidence="1" type="ORF">LPMP_050420</name>
</gene>
<proteinExistence type="predicted"/>
<dbReference type="VEuPathDB" id="TriTrypDB:LPAL13_050008900"/>
<dbReference type="eggNOG" id="ENOG502RPJG">
    <property type="taxonomic scope" value="Eukaryota"/>
</dbReference>
<dbReference type="KEGG" id="lpan:LPMP_050420"/>
<keyword evidence="2" id="KW-1185">Reference proteome</keyword>
<dbReference type="Gene3D" id="3.60.21.10">
    <property type="match status" value="1"/>
</dbReference>
<accession>A0A088RJY4</accession>